<dbReference type="AlphaFoldDB" id="A0A9P6XNH0"/>
<sequence length="88" mass="9519">MMASSWPFLTTSPATTFRSTVPAEMAYRIGLLAAITRPSAAMSRTRSPRFTSAMRTRLLSKERLALDQACTAQPMPASSTRAPAAGQR</sequence>
<dbReference type="Proteomes" id="UP000740926">
    <property type="component" value="Unassembled WGS sequence"/>
</dbReference>
<protein>
    <submittedName>
        <fullName evidence="2">Uncharacterized protein</fullName>
    </submittedName>
</protein>
<dbReference type="EMBL" id="JAANIU010016308">
    <property type="protein sequence ID" value="KAG1528930.1"/>
    <property type="molecule type" value="Genomic_DNA"/>
</dbReference>
<organism evidence="2 3">
    <name type="scientific">Rhizopus delemar</name>
    <dbReference type="NCBI Taxonomy" id="936053"/>
    <lineage>
        <taxon>Eukaryota</taxon>
        <taxon>Fungi</taxon>
        <taxon>Fungi incertae sedis</taxon>
        <taxon>Mucoromycota</taxon>
        <taxon>Mucoromycotina</taxon>
        <taxon>Mucoromycetes</taxon>
        <taxon>Mucorales</taxon>
        <taxon>Mucorineae</taxon>
        <taxon>Rhizopodaceae</taxon>
        <taxon>Rhizopus</taxon>
    </lineage>
</organism>
<evidence type="ECO:0000256" key="1">
    <source>
        <dbReference type="SAM" id="MobiDB-lite"/>
    </source>
</evidence>
<gene>
    <name evidence="2" type="ORF">G6F50_018210</name>
</gene>
<comment type="caution">
    <text evidence="2">The sequence shown here is derived from an EMBL/GenBank/DDBJ whole genome shotgun (WGS) entry which is preliminary data.</text>
</comment>
<reference evidence="2 3" key="1">
    <citation type="journal article" date="2020" name="Microb. Genom.">
        <title>Genetic diversity of clinical and environmental Mucorales isolates obtained from an investigation of mucormycosis cases among solid organ transplant recipients.</title>
        <authorList>
            <person name="Nguyen M.H."/>
            <person name="Kaul D."/>
            <person name="Muto C."/>
            <person name="Cheng S.J."/>
            <person name="Richter R.A."/>
            <person name="Bruno V.M."/>
            <person name="Liu G."/>
            <person name="Beyhan S."/>
            <person name="Sundermann A.J."/>
            <person name="Mounaud S."/>
            <person name="Pasculle A.W."/>
            <person name="Nierman W.C."/>
            <person name="Driscoll E."/>
            <person name="Cumbie R."/>
            <person name="Clancy C.J."/>
            <person name="Dupont C.L."/>
        </authorList>
    </citation>
    <scope>NUCLEOTIDE SEQUENCE [LARGE SCALE GENOMIC DNA]</scope>
    <source>
        <strain evidence="2 3">GL24</strain>
    </source>
</reference>
<accession>A0A9P6XNH0</accession>
<name>A0A9P6XNH0_9FUNG</name>
<feature type="region of interest" description="Disordered" evidence="1">
    <location>
        <begin position="69"/>
        <end position="88"/>
    </location>
</feature>
<evidence type="ECO:0000313" key="2">
    <source>
        <dbReference type="EMBL" id="KAG1528930.1"/>
    </source>
</evidence>
<keyword evidence="3" id="KW-1185">Reference proteome</keyword>
<proteinExistence type="predicted"/>
<evidence type="ECO:0000313" key="3">
    <source>
        <dbReference type="Proteomes" id="UP000740926"/>
    </source>
</evidence>